<feature type="transmembrane region" description="Helical" evidence="1">
    <location>
        <begin position="454"/>
        <end position="481"/>
    </location>
</feature>
<keyword evidence="1" id="KW-0812">Transmembrane</keyword>
<keyword evidence="3" id="KW-1185">Reference proteome</keyword>
<protein>
    <submittedName>
        <fullName evidence="2">Uncharacterized protein</fullName>
    </submittedName>
</protein>
<comment type="caution">
    <text evidence="2">The sequence shown here is derived from an EMBL/GenBank/DDBJ whole genome shotgun (WGS) entry which is preliminary data.</text>
</comment>
<dbReference type="PANTHER" id="PTHR31170">
    <property type="entry name" value="BNAC04G53230D PROTEIN"/>
    <property type="match status" value="1"/>
</dbReference>
<accession>A0A8J5L7L3</accession>
<gene>
    <name evidence="2" type="ORF">ZIOFF_026849</name>
</gene>
<dbReference type="InterPro" id="IPR004158">
    <property type="entry name" value="DUF247_pln"/>
</dbReference>
<evidence type="ECO:0000313" key="2">
    <source>
        <dbReference type="EMBL" id="KAG6516390.1"/>
    </source>
</evidence>
<evidence type="ECO:0000313" key="3">
    <source>
        <dbReference type="Proteomes" id="UP000734854"/>
    </source>
</evidence>
<dbReference type="PANTHER" id="PTHR31170:SF25">
    <property type="entry name" value="BNAA09G04570D PROTEIN"/>
    <property type="match status" value="1"/>
</dbReference>
<dbReference type="AlphaFoldDB" id="A0A8J5L7L3"/>
<name>A0A8J5L7L3_ZINOF</name>
<proteinExistence type="predicted"/>
<dbReference type="Pfam" id="PF03140">
    <property type="entry name" value="DUF247"/>
    <property type="match status" value="1"/>
</dbReference>
<dbReference type="EMBL" id="JACMSC010000007">
    <property type="protein sequence ID" value="KAG6516390.1"/>
    <property type="molecule type" value="Genomic_DNA"/>
</dbReference>
<keyword evidence="1" id="KW-0472">Membrane</keyword>
<evidence type="ECO:0000256" key="1">
    <source>
        <dbReference type="SAM" id="Phobius"/>
    </source>
</evidence>
<sequence length="485" mass="56040">MIITEDEGIETSLDMDWVASLEMKVSDTKIRRRNREPTIYRVPDTLKMVDHEAYEPRIVSLGPYHRDKPHLQAMNQLKWKYLKFVLHQNTGMVMKDYVGLIKKLETRTRDAYSEEAKMDSNSFVEMMLLDGCFLMLTIIGYDFSEERWTRNVAVRDILMLENQLPFFLLETLYESAFPHFHRDHFRRLTVNFIGKRFSRNSSSFVLPSDNETFHHIIHLSLSCIDPTTNHGNGNDGNGNGNGNDNGNHSSTFGFLCNSKLVKTVFVSLPSKLRSSLLPLVNKIRTCRDANPEKDLFVSAFPWIPSATVCNEAGIYFKRKQKAKSFLDITFHNGKVEIPQLYIGDRTNMLLRNLIAYEQCSTDSMLHVTSYMVLMNYLIDTAADVQLLQQQEIIIGDVGHSQEIAILFNKLGMNVSYNSYKFYLVDVLNAMRKHHDTRRNKWRARLNRDYFSNPWAVISLIGALVLFLLTALQSTFAVLSYFRPPK</sequence>
<organism evidence="2 3">
    <name type="scientific">Zingiber officinale</name>
    <name type="common">Ginger</name>
    <name type="synonym">Amomum zingiber</name>
    <dbReference type="NCBI Taxonomy" id="94328"/>
    <lineage>
        <taxon>Eukaryota</taxon>
        <taxon>Viridiplantae</taxon>
        <taxon>Streptophyta</taxon>
        <taxon>Embryophyta</taxon>
        <taxon>Tracheophyta</taxon>
        <taxon>Spermatophyta</taxon>
        <taxon>Magnoliopsida</taxon>
        <taxon>Liliopsida</taxon>
        <taxon>Zingiberales</taxon>
        <taxon>Zingiberaceae</taxon>
        <taxon>Zingiber</taxon>
    </lineage>
</organism>
<reference evidence="2 3" key="1">
    <citation type="submission" date="2020-08" db="EMBL/GenBank/DDBJ databases">
        <title>Plant Genome Project.</title>
        <authorList>
            <person name="Zhang R.-G."/>
        </authorList>
    </citation>
    <scope>NUCLEOTIDE SEQUENCE [LARGE SCALE GENOMIC DNA]</scope>
    <source>
        <tissue evidence="2">Rhizome</tissue>
    </source>
</reference>
<keyword evidence="1" id="KW-1133">Transmembrane helix</keyword>
<dbReference type="Proteomes" id="UP000734854">
    <property type="component" value="Unassembled WGS sequence"/>
</dbReference>
<dbReference type="OrthoDB" id="1936937at2759"/>